<dbReference type="Proteomes" id="UP001152795">
    <property type="component" value="Unassembled WGS sequence"/>
</dbReference>
<gene>
    <name evidence="2" type="ORF">PACLA_8A070488</name>
</gene>
<feature type="region of interest" description="Disordered" evidence="1">
    <location>
        <begin position="141"/>
        <end position="185"/>
    </location>
</feature>
<evidence type="ECO:0000313" key="2">
    <source>
        <dbReference type="EMBL" id="CAB3976779.1"/>
    </source>
</evidence>
<evidence type="ECO:0000256" key="1">
    <source>
        <dbReference type="SAM" id="MobiDB-lite"/>
    </source>
</evidence>
<sequence>MAYYLLEQFLESCDNTIVKLQRNPFAEQVPYKKALDDAVVEASNSVGEIIRFGKALKNSQDYFDNDIRPFLQGFIDDARLLSTYTIALFAAETTADHLGFIEELLNIVSDWSPVTTSCGSQSAEATESNYGILTCNKSKSLPTNTQNSIPSGDESESLPTDTQNGIPSDDVSISLPTQTQNGMPTHTQNSITLGNESESLSTHTQNGIPLDDESESLALAPKTAFHWAMKVNLCLHTPKNALHWARKVNLCLHTHKTALHWLTKVNLCLHTLKMVFHRAMNVNVCLHTLKTAFHLVMKVSICLQTYQAILQVPITIWMTVDSFIKIMCAIPLQVGDQSILEKSTSSKVTEIEDITYSPNTIHASENTQERFLPNEPECHSCTKLKAKVVKLQKKISYLTKRQQELISRTEKYNKIDYVLHCLIYSTEQLITKLY</sequence>
<protein>
    <submittedName>
        <fullName evidence="2">Uncharacterized protein</fullName>
    </submittedName>
</protein>
<feature type="compositionally biased region" description="Polar residues" evidence="1">
    <location>
        <begin position="174"/>
        <end position="185"/>
    </location>
</feature>
<reference evidence="2" key="1">
    <citation type="submission" date="2020-04" db="EMBL/GenBank/DDBJ databases">
        <authorList>
            <person name="Alioto T."/>
            <person name="Alioto T."/>
            <person name="Gomez Garrido J."/>
        </authorList>
    </citation>
    <scope>NUCLEOTIDE SEQUENCE</scope>
    <source>
        <strain evidence="2">A484AB</strain>
    </source>
</reference>
<dbReference type="AlphaFoldDB" id="A0A7D9H8V5"/>
<dbReference type="EMBL" id="CACRXK020000012">
    <property type="protein sequence ID" value="CAB3976779.1"/>
    <property type="molecule type" value="Genomic_DNA"/>
</dbReference>
<feature type="compositionally biased region" description="Polar residues" evidence="1">
    <location>
        <begin position="157"/>
        <end position="166"/>
    </location>
</feature>
<evidence type="ECO:0000313" key="3">
    <source>
        <dbReference type="Proteomes" id="UP001152795"/>
    </source>
</evidence>
<accession>A0A7D9H8V5</accession>
<name>A0A7D9H8V5_PARCT</name>
<proteinExistence type="predicted"/>
<comment type="caution">
    <text evidence="2">The sequence shown here is derived from an EMBL/GenBank/DDBJ whole genome shotgun (WGS) entry which is preliminary data.</text>
</comment>
<feature type="compositionally biased region" description="Polar residues" evidence="1">
    <location>
        <begin position="141"/>
        <end position="150"/>
    </location>
</feature>
<keyword evidence="3" id="KW-1185">Reference proteome</keyword>
<organism evidence="2 3">
    <name type="scientific">Paramuricea clavata</name>
    <name type="common">Red gorgonian</name>
    <name type="synonym">Violescent sea-whip</name>
    <dbReference type="NCBI Taxonomy" id="317549"/>
    <lineage>
        <taxon>Eukaryota</taxon>
        <taxon>Metazoa</taxon>
        <taxon>Cnidaria</taxon>
        <taxon>Anthozoa</taxon>
        <taxon>Octocorallia</taxon>
        <taxon>Malacalcyonacea</taxon>
        <taxon>Plexauridae</taxon>
        <taxon>Paramuricea</taxon>
    </lineage>
</organism>